<accession>A0ABN0WTK1</accession>
<protein>
    <submittedName>
        <fullName evidence="2">Uncharacterized protein</fullName>
    </submittedName>
</protein>
<evidence type="ECO:0000256" key="1">
    <source>
        <dbReference type="SAM" id="MobiDB-lite"/>
    </source>
</evidence>
<organism evidence="2 3">
    <name type="scientific">Bowmanella denitrificans</name>
    <dbReference type="NCBI Taxonomy" id="366582"/>
    <lineage>
        <taxon>Bacteria</taxon>
        <taxon>Pseudomonadati</taxon>
        <taxon>Pseudomonadota</taxon>
        <taxon>Gammaproteobacteria</taxon>
        <taxon>Alteromonadales</taxon>
        <taxon>Alteromonadaceae</taxon>
        <taxon>Bowmanella</taxon>
    </lineage>
</organism>
<keyword evidence="3" id="KW-1185">Reference proteome</keyword>
<feature type="compositionally biased region" description="Polar residues" evidence="1">
    <location>
        <begin position="1"/>
        <end position="11"/>
    </location>
</feature>
<name>A0ABN0WTK1_9ALTE</name>
<gene>
    <name evidence="2" type="ORF">GCM10009092_08360</name>
</gene>
<comment type="caution">
    <text evidence="2">The sequence shown here is derived from an EMBL/GenBank/DDBJ whole genome shotgun (WGS) entry which is preliminary data.</text>
</comment>
<dbReference type="RefSeq" id="WP_343842128.1">
    <property type="nucleotide sequence ID" value="NZ_BAAAEI010000006.1"/>
</dbReference>
<evidence type="ECO:0000313" key="2">
    <source>
        <dbReference type="EMBL" id="GAA0346215.1"/>
    </source>
</evidence>
<proteinExistence type="predicted"/>
<feature type="region of interest" description="Disordered" evidence="1">
    <location>
        <begin position="1"/>
        <end position="35"/>
    </location>
</feature>
<evidence type="ECO:0000313" key="3">
    <source>
        <dbReference type="Proteomes" id="UP001501757"/>
    </source>
</evidence>
<dbReference type="EMBL" id="BAAAEI010000006">
    <property type="protein sequence ID" value="GAA0346215.1"/>
    <property type="molecule type" value="Genomic_DNA"/>
</dbReference>
<sequence>MVKKSAAQSEPSKAEQKGALHKLFSRQQPKIGAKPATGRLLKSFAEEDYRRIARLIQKWLDESDKHN</sequence>
<reference evidence="2 3" key="1">
    <citation type="journal article" date="2019" name="Int. J. Syst. Evol. Microbiol.">
        <title>The Global Catalogue of Microorganisms (GCM) 10K type strain sequencing project: providing services to taxonomists for standard genome sequencing and annotation.</title>
        <authorList>
            <consortium name="The Broad Institute Genomics Platform"/>
            <consortium name="The Broad Institute Genome Sequencing Center for Infectious Disease"/>
            <person name="Wu L."/>
            <person name="Ma J."/>
        </authorList>
    </citation>
    <scope>NUCLEOTIDE SEQUENCE [LARGE SCALE GENOMIC DNA]</scope>
    <source>
        <strain evidence="2 3">JCM 13378</strain>
    </source>
</reference>
<dbReference type="Proteomes" id="UP001501757">
    <property type="component" value="Unassembled WGS sequence"/>
</dbReference>